<dbReference type="EMBL" id="JAEUBG010005227">
    <property type="protein sequence ID" value="KAH3676524.1"/>
    <property type="molecule type" value="Genomic_DNA"/>
</dbReference>
<sequence>MAIVELAAMSNLNNFKRLTIVKKFNFGSAPPSLAFNSKISSLLIRICSSFLPSILTLFVDSKTETNTAENFRAGSK</sequence>
<reference evidence="1" key="1">
    <citation type="journal article" date="2021" name="Open Biol.">
        <title>Shared evolutionary footprints suggest mitochondrial oxidative damage underlies multiple complex I losses in fungi.</title>
        <authorList>
            <person name="Schikora-Tamarit M.A."/>
            <person name="Marcet-Houben M."/>
            <person name="Nosek J."/>
            <person name="Gabaldon T."/>
        </authorList>
    </citation>
    <scope>NUCLEOTIDE SEQUENCE</scope>
    <source>
        <strain evidence="1">CBS2887</strain>
    </source>
</reference>
<organism evidence="1 2">
    <name type="scientific">Wickerhamomyces pijperi</name>
    <name type="common">Yeast</name>
    <name type="synonym">Pichia pijperi</name>
    <dbReference type="NCBI Taxonomy" id="599730"/>
    <lineage>
        <taxon>Eukaryota</taxon>
        <taxon>Fungi</taxon>
        <taxon>Dikarya</taxon>
        <taxon>Ascomycota</taxon>
        <taxon>Saccharomycotina</taxon>
        <taxon>Saccharomycetes</taxon>
        <taxon>Phaffomycetales</taxon>
        <taxon>Wickerhamomycetaceae</taxon>
        <taxon>Wickerhamomyces</taxon>
    </lineage>
</organism>
<name>A0A9P8PS90_WICPI</name>
<dbReference type="AlphaFoldDB" id="A0A9P8PS90"/>
<keyword evidence="2" id="KW-1185">Reference proteome</keyword>
<proteinExistence type="predicted"/>
<evidence type="ECO:0000313" key="1">
    <source>
        <dbReference type="EMBL" id="KAH3676524.1"/>
    </source>
</evidence>
<protein>
    <submittedName>
        <fullName evidence="1">Uncharacterized protein</fullName>
    </submittedName>
</protein>
<comment type="caution">
    <text evidence="1">The sequence shown here is derived from an EMBL/GenBank/DDBJ whole genome shotgun (WGS) entry which is preliminary data.</text>
</comment>
<dbReference type="Proteomes" id="UP000774326">
    <property type="component" value="Unassembled WGS sequence"/>
</dbReference>
<reference evidence="1" key="2">
    <citation type="submission" date="2021-01" db="EMBL/GenBank/DDBJ databases">
        <authorList>
            <person name="Schikora-Tamarit M.A."/>
        </authorList>
    </citation>
    <scope>NUCLEOTIDE SEQUENCE</scope>
    <source>
        <strain evidence="1">CBS2887</strain>
    </source>
</reference>
<accession>A0A9P8PS90</accession>
<gene>
    <name evidence="1" type="ORF">WICPIJ_009055</name>
</gene>
<evidence type="ECO:0000313" key="2">
    <source>
        <dbReference type="Proteomes" id="UP000774326"/>
    </source>
</evidence>